<gene>
    <name evidence="3" type="ORF">CAT723_15680</name>
</gene>
<organism evidence="3 4">
    <name type="scientific">Corynebacterium ammoniagenes</name>
    <name type="common">Brevibacterium ammoniagenes</name>
    <dbReference type="NCBI Taxonomy" id="1697"/>
    <lineage>
        <taxon>Bacteria</taxon>
        <taxon>Bacillati</taxon>
        <taxon>Actinomycetota</taxon>
        <taxon>Actinomycetes</taxon>
        <taxon>Mycobacteriales</taxon>
        <taxon>Corynebacteriaceae</taxon>
        <taxon>Corynebacterium</taxon>
    </lineage>
</organism>
<evidence type="ECO:0000256" key="1">
    <source>
        <dbReference type="SAM" id="MobiDB-lite"/>
    </source>
</evidence>
<sequence length="373" mass="40848">MDLTAAFAFINSHGMQLLRLFASQSPHDIVGFGMELKTAKNIINTAKVYFGPTDSPRKQQDAIALAESRGLSLDRVLAIEFYAKQLKSHRGQSWKLRAELIAHEGSVDEIRALGLARVKELKPPKPPVPGVTVGTTKMGMRTMVITDTEREITDLEKSLDTIAQQQSPETPRREGLLHALRTRLQRGGTFRPTYSTVIAIGLDDVAKISAGLVDDITVGLSDGTTMTGQELVDAALTDALGEKLYAGLFHPTKGPVNLYEARFASFKHRLLAKAENLVCPWPDCNVPADRCQVHHIDAHKHGGHTTPANLTTLCRYHNGVNDDDPRSSRSRGAGAPSRGRMNRHRGRVRYTSPGGHSCTNTHQVSRLGAMDLI</sequence>
<name>A0AAV5G2S0_CORAM</name>
<dbReference type="Proteomes" id="UP001054925">
    <property type="component" value="Unassembled WGS sequence"/>
</dbReference>
<dbReference type="SMART" id="SM00507">
    <property type="entry name" value="HNHc"/>
    <property type="match status" value="1"/>
</dbReference>
<evidence type="ECO:0000313" key="3">
    <source>
        <dbReference type="EMBL" id="GJN43089.1"/>
    </source>
</evidence>
<dbReference type="AlphaFoldDB" id="A0AAV5G2S0"/>
<dbReference type="Gene3D" id="1.10.30.50">
    <property type="match status" value="1"/>
</dbReference>
<feature type="compositionally biased region" description="Low complexity" evidence="1">
    <location>
        <begin position="330"/>
        <end position="339"/>
    </location>
</feature>
<reference evidence="3" key="1">
    <citation type="submission" date="2021-12" db="EMBL/GenBank/DDBJ databases">
        <title>Draft genome sequence of Corynebacterium ammoniagenes strain T-723.</title>
        <authorList>
            <person name="Matsuzawa M."/>
            <person name="Hiratani M."/>
            <person name="Abe I."/>
            <person name="Tsuji Y."/>
            <person name="Nakamura J."/>
        </authorList>
    </citation>
    <scope>NUCLEOTIDE SEQUENCE</scope>
    <source>
        <strain evidence="3">T-723</strain>
    </source>
</reference>
<dbReference type="GO" id="GO:0003676">
    <property type="term" value="F:nucleic acid binding"/>
    <property type="evidence" value="ECO:0007669"/>
    <property type="project" value="InterPro"/>
</dbReference>
<dbReference type="EMBL" id="BQKK01000003">
    <property type="protein sequence ID" value="GJN43089.1"/>
    <property type="molecule type" value="Genomic_DNA"/>
</dbReference>
<feature type="domain" description="HNH nuclease" evidence="2">
    <location>
        <begin position="266"/>
        <end position="319"/>
    </location>
</feature>
<dbReference type="GO" id="GO:0008270">
    <property type="term" value="F:zinc ion binding"/>
    <property type="evidence" value="ECO:0007669"/>
    <property type="project" value="InterPro"/>
</dbReference>
<evidence type="ECO:0000313" key="4">
    <source>
        <dbReference type="Proteomes" id="UP001054925"/>
    </source>
</evidence>
<proteinExistence type="predicted"/>
<protein>
    <recommendedName>
        <fullName evidence="2">HNH nuclease domain-containing protein</fullName>
    </recommendedName>
</protein>
<dbReference type="RefSeq" id="WP_168939356.1">
    <property type="nucleotide sequence ID" value="NZ_BQKK01000003.1"/>
</dbReference>
<dbReference type="InterPro" id="IPR003615">
    <property type="entry name" value="HNH_nuc"/>
</dbReference>
<evidence type="ECO:0000259" key="2">
    <source>
        <dbReference type="SMART" id="SM00507"/>
    </source>
</evidence>
<dbReference type="Pfam" id="PF01844">
    <property type="entry name" value="HNH"/>
    <property type="match status" value="1"/>
</dbReference>
<dbReference type="CDD" id="cd00085">
    <property type="entry name" value="HNHc"/>
    <property type="match status" value="1"/>
</dbReference>
<comment type="caution">
    <text evidence="3">The sequence shown here is derived from an EMBL/GenBank/DDBJ whole genome shotgun (WGS) entry which is preliminary data.</text>
</comment>
<feature type="region of interest" description="Disordered" evidence="1">
    <location>
        <begin position="319"/>
        <end position="363"/>
    </location>
</feature>
<accession>A0AAV5G2S0</accession>
<dbReference type="InterPro" id="IPR002711">
    <property type="entry name" value="HNH"/>
</dbReference>
<dbReference type="GO" id="GO:0004519">
    <property type="term" value="F:endonuclease activity"/>
    <property type="evidence" value="ECO:0007669"/>
    <property type="project" value="InterPro"/>
</dbReference>